<dbReference type="Proteomes" id="UP001230649">
    <property type="component" value="Unassembled WGS sequence"/>
</dbReference>
<comment type="caution">
    <text evidence="1">The sequence shown here is derived from an EMBL/GenBank/DDBJ whole genome shotgun (WGS) entry which is preliminary data.</text>
</comment>
<accession>A0ACC2WT70</accession>
<name>A0ACC2WT70_9TREE</name>
<evidence type="ECO:0000313" key="1">
    <source>
        <dbReference type="EMBL" id="KAJ9114390.1"/>
    </source>
</evidence>
<sequence length="545" mass="58622">MTDLSNKTVAQLKEELQQKGVDVKGLKLKKDYIEKLQSVLDAGSEGPTVDAAARGAKQEEEVDELDPSSGEEEGKHVSAARHAEPLRDPETALPSAPTAARPEAETESVKEAKEDTSIAITKEDKNEQILGDADGDLGEKMEAAAEAGKAERMEEQGDAAGRTESEKAAAEETKEEGNVAVEAAEAEPPQVVAQQDEKVSATVTEKADDAMDQDPIQTEKRKREDDDESKDGKRARLSPAPECDSNPDTLADPTANTTSPKRPAQDETTYPLPDKLSHVSHPATRALYISNLRRPLLLPDLKAWLIEQGASDDVQEDVMDDDALPSGVWLDGVKSHCYCIFKTTEIAIAAATRIQDLVFPADHGVALTVEFVPEGTVPSLVSQEKVAWENGRNKLVLEITKGTGFGGSDYSFDLVPPKGKDGVRSSGGLGDLRPPRATPASRPPELGGVPAFNAAAGRPEFRPPPPSNGWGPRGNRDDTPGLQKTRTQPILMYRESPKYATAAPRFDRPQRDSGAFGTQPRPNGPQGNWGRSNDRGWGRPAAGGW</sequence>
<gene>
    <name evidence="1" type="ORF">QFC20_001533</name>
</gene>
<dbReference type="EMBL" id="JASBWS010000009">
    <property type="protein sequence ID" value="KAJ9114390.1"/>
    <property type="molecule type" value="Genomic_DNA"/>
</dbReference>
<organism evidence="1 2">
    <name type="scientific">Naganishia adeliensis</name>
    <dbReference type="NCBI Taxonomy" id="92952"/>
    <lineage>
        <taxon>Eukaryota</taxon>
        <taxon>Fungi</taxon>
        <taxon>Dikarya</taxon>
        <taxon>Basidiomycota</taxon>
        <taxon>Agaricomycotina</taxon>
        <taxon>Tremellomycetes</taxon>
        <taxon>Filobasidiales</taxon>
        <taxon>Filobasidiaceae</taxon>
        <taxon>Naganishia</taxon>
    </lineage>
</organism>
<protein>
    <submittedName>
        <fullName evidence="1">Uncharacterized protein</fullName>
    </submittedName>
</protein>
<evidence type="ECO:0000313" key="2">
    <source>
        <dbReference type="Proteomes" id="UP001230649"/>
    </source>
</evidence>
<proteinExistence type="predicted"/>
<reference evidence="1" key="1">
    <citation type="submission" date="2023-04" db="EMBL/GenBank/DDBJ databases">
        <title>Draft Genome sequencing of Naganishia species isolated from polar environments using Oxford Nanopore Technology.</title>
        <authorList>
            <person name="Leo P."/>
            <person name="Venkateswaran K."/>
        </authorList>
    </citation>
    <scope>NUCLEOTIDE SEQUENCE</scope>
    <source>
        <strain evidence="1">MNA-CCFEE 5262</strain>
    </source>
</reference>
<keyword evidence="2" id="KW-1185">Reference proteome</keyword>